<accession>A0A1I7IZT0</accession>
<dbReference type="InterPro" id="IPR001279">
    <property type="entry name" value="Metallo-B-lactamas"/>
</dbReference>
<keyword evidence="7" id="KW-1185">Reference proteome</keyword>
<dbReference type="GO" id="GO:0016787">
    <property type="term" value="F:hydrolase activity"/>
    <property type="evidence" value="ECO:0007669"/>
    <property type="project" value="UniProtKB-KW"/>
</dbReference>
<sequence length="211" mass="23228">MLIRSFVISPFGSNCYVLAEADEPGARAVIIDPGDTAVTPVLAFVEQHRLAVEAIWNTHAHVDHVMGVDVVRDRLSVPAWLHRADVPVWEAMPESAQRWLNQTVPPLRAPDAFWEDGDVVTLGDLRFTVWHTPGHSPGSVCLIGEKVAFTGDTLFAGTIGRTDLPLSDPAAMERSLRRLQGLPDDLTIYPGHMGTSTIGRERQANPFFQMN</sequence>
<evidence type="ECO:0000256" key="2">
    <source>
        <dbReference type="ARBA" id="ARBA00022723"/>
    </source>
</evidence>
<dbReference type="STRING" id="392015.SAMN05421543_10822"/>
<comment type="cofactor">
    <cofactor evidence="1">
        <name>Zn(2+)</name>
        <dbReference type="ChEBI" id="CHEBI:29105"/>
    </cofactor>
</comment>
<evidence type="ECO:0000256" key="4">
    <source>
        <dbReference type="ARBA" id="ARBA00022833"/>
    </source>
</evidence>
<dbReference type="InterPro" id="IPR051453">
    <property type="entry name" value="MBL_Glyoxalase_II"/>
</dbReference>
<dbReference type="GO" id="GO:0046872">
    <property type="term" value="F:metal ion binding"/>
    <property type="evidence" value="ECO:0007669"/>
    <property type="project" value="UniProtKB-KW"/>
</dbReference>
<proteinExistence type="predicted"/>
<dbReference type="SUPFAM" id="SSF56281">
    <property type="entry name" value="Metallo-hydrolase/oxidoreductase"/>
    <property type="match status" value="1"/>
</dbReference>
<dbReference type="PANTHER" id="PTHR46233">
    <property type="entry name" value="HYDROXYACYLGLUTATHIONE HYDROLASE GLOC"/>
    <property type="match status" value="1"/>
</dbReference>
<protein>
    <submittedName>
        <fullName evidence="6">Glyoxylase, beta-lactamase superfamily II</fullName>
    </submittedName>
</protein>
<gene>
    <name evidence="6" type="ORF">SAMN05421543_10822</name>
</gene>
<reference evidence="7" key="1">
    <citation type="submission" date="2016-10" db="EMBL/GenBank/DDBJ databases">
        <authorList>
            <person name="Varghese N."/>
        </authorList>
    </citation>
    <scope>NUCLEOTIDE SEQUENCE [LARGE SCALE GENOMIC DNA]</scope>
    <source>
        <strain evidence="7">DSM 17980</strain>
    </source>
</reference>
<evidence type="ECO:0000313" key="6">
    <source>
        <dbReference type="EMBL" id="SFU78427.1"/>
    </source>
</evidence>
<evidence type="ECO:0000259" key="5">
    <source>
        <dbReference type="SMART" id="SM00849"/>
    </source>
</evidence>
<dbReference type="EMBL" id="FPBV01000008">
    <property type="protein sequence ID" value="SFU78427.1"/>
    <property type="molecule type" value="Genomic_DNA"/>
</dbReference>
<organism evidence="6 7">
    <name type="scientific">Alicyclobacillus macrosporangiidus</name>
    <dbReference type="NCBI Taxonomy" id="392015"/>
    <lineage>
        <taxon>Bacteria</taxon>
        <taxon>Bacillati</taxon>
        <taxon>Bacillota</taxon>
        <taxon>Bacilli</taxon>
        <taxon>Bacillales</taxon>
        <taxon>Alicyclobacillaceae</taxon>
        <taxon>Alicyclobacillus</taxon>
    </lineage>
</organism>
<dbReference type="Proteomes" id="UP000183508">
    <property type="component" value="Unassembled WGS sequence"/>
</dbReference>
<dbReference type="SMART" id="SM00849">
    <property type="entry name" value="Lactamase_B"/>
    <property type="match status" value="1"/>
</dbReference>
<evidence type="ECO:0000313" key="7">
    <source>
        <dbReference type="Proteomes" id="UP000183508"/>
    </source>
</evidence>
<keyword evidence="4" id="KW-0862">Zinc</keyword>
<keyword evidence="3" id="KW-0378">Hydrolase</keyword>
<evidence type="ECO:0000256" key="1">
    <source>
        <dbReference type="ARBA" id="ARBA00001947"/>
    </source>
</evidence>
<dbReference type="OrthoDB" id="9802248at2"/>
<dbReference type="Gene3D" id="3.60.15.10">
    <property type="entry name" value="Ribonuclease Z/Hydroxyacylglutathione hydrolase-like"/>
    <property type="match status" value="1"/>
</dbReference>
<dbReference type="eggNOG" id="COG0491">
    <property type="taxonomic scope" value="Bacteria"/>
</dbReference>
<name>A0A1I7IZT0_9BACL</name>
<dbReference type="Pfam" id="PF00753">
    <property type="entry name" value="Lactamase_B"/>
    <property type="match status" value="1"/>
</dbReference>
<feature type="domain" description="Metallo-beta-lactamase" evidence="5">
    <location>
        <begin position="12"/>
        <end position="192"/>
    </location>
</feature>
<dbReference type="RefSeq" id="WP_074951674.1">
    <property type="nucleotide sequence ID" value="NZ_FPBV01000008.1"/>
</dbReference>
<dbReference type="AlphaFoldDB" id="A0A1I7IZT0"/>
<dbReference type="PANTHER" id="PTHR46233:SF3">
    <property type="entry name" value="HYDROXYACYLGLUTATHIONE HYDROLASE GLOC"/>
    <property type="match status" value="1"/>
</dbReference>
<evidence type="ECO:0000256" key="3">
    <source>
        <dbReference type="ARBA" id="ARBA00022801"/>
    </source>
</evidence>
<keyword evidence="2" id="KW-0479">Metal-binding</keyword>
<dbReference type="InterPro" id="IPR036866">
    <property type="entry name" value="RibonucZ/Hydroxyglut_hydro"/>
</dbReference>